<gene>
    <name evidence="2" type="ORF">VNO80_23693</name>
</gene>
<evidence type="ECO:0000256" key="1">
    <source>
        <dbReference type="SAM" id="MobiDB-lite"/>
    </source>
</evidence>
<proteinExistence type="predicted"/>
<sequence>MLFTLAAHSTIYFSHLCSYFTQPHSPFYFSVSQPLSAEHTSSPFPTLISISGLPSPTQYASAQRACITIHSAHAIFKGHGSCHSQTHPGLTKKKEKDPPPNTGPPPCNLRREARLCPPHDRLPTTVPKPLKPPQNPAPVTSSHHQPFTSNTCCLSLHQLQRHPQGLGPSCWPNNFTVPHPLLIFSPQRFYHLHHC</sequence>
<dbReference type="EMBL" id="JAYMYR010000008">
    <property type="protein sequence ID" value="KAK7348918.1"/>
    <property type="molecule type" value="Genomic_DNA"/>
</dbReference>
<reference evidence="2 3" key="1">
    <citation type="submission" date="2024-01" db="EMBL/GenBank/DDBJ databases">
        <title>The genomes of 5 underutilized Papilionoideae crops provide insights into root nodulation and disease resistanc.</title>
        <authorList>
            <person name="Jiang F."/>
        </authorList>
    </citation>
    <scope>NUCLEOTIDE SEQUENCE [LARGE SCALE GENOMIC DNA]</scope>
    <source>
        <strain evidence="2">JINMINGXINNONG_FW02</strain>
        <tissue evidence="2">Leaves</tissue>
    </source>
</reference>
<evidence type="ECO:0000313" key="2">
    <source>
        <dbReference type="EMBL" id="KAK7348918.1"/>
    </source>
</evidence>
<protein>
    <submittedName>
        <fullName evidence="2">Uncharacterized protein</fullName>
    </submittedName>
</protein>
<dbReference type="AlphaFoldDB" id="A0AAN9QZS4"/>
<feature type="region of interest" description="Disordered" evidence="1">
    <location>
        <begin position="80"/>
        <end position="143"/>
    </location>
</feature>
<dbReference type="Proteomes" id="UP001374584">
    <property type="component" value="Unassembled WGS sequence"/>
</dbReference>
<accession>A0AAN9QZS4</accession>
<evidence type="ECO:0000313" key="3">
    <source>
        <dbReference type="Proteomes" id="UP001374584"/>
    </source>
</evidence>
<feature type="compositionally biased region" description="Basic and acidic residues" evidence="1">
    <location>
        <begin position="109"/>
        <end position="122"/>
    </location>
</feature>
<comment type="caution">
    <text evidence="2">The sequence shown here is derived from an EMBL/GenBank/DDBJ whole genome shotgun (WGS) entry which is preliminary data.</text>
</comment>
<organism evidence="2 3">
    <name type="scientific">Phaseolus coccineus</name>
    <name type="common">Scarlet runner bean</name>
    <name type="synonym">Phaseolus multiflorus</name>
    <dbReference type="NCBI Taxonomy" id="3886"/>
    <lineage>
        <taxon>Eukaryota</taxon>
        <taxon>Viridiplantae</taxon>
        <taxon>Streptophyta</taxon>
        <taxon>Embryophyta</taxon>
        <taxon>Tracheophyta</taxon>
        <taxon>Spermatophyta</taxon>
        <taxon>Magnoliopsida</taxon>
        <taxon>eudicotyledons</taxon>
        <taxon>Gunneridae</taxon>
        <taxon>Pentapetalae</taxon>
        <taxon>rosids</taxon>
        <taxon>fabids</taxon>
        <taxon>Fabales</taxon>
        <taxon>Fabaceae</taxon>
        <taxon>Papilionoideae</taxon>
        <taxon>50 kb inversion clade</taxon>
        <taxon>NPAAA clade</taxon>
        <taxon>indigoferoid/millettioid clade</taxon>
        <taxon>Phaseoleae</taxon>
        <taxon>Phaseolus</taxon>
    </lineage>
</organism>
<keyword evidence="3" id="KW-1185">Reference proteome</keyword>
<name>A0AAN9QZS4_PHACN</name>